<dbReference type="Pfam" id="PF12796">
    <property type="entry name" value="Ank_2"/>
    <property type="match status" value="2"/>
</dbReference>
<evidence type="ECO:0008006" key="5">
    <source>
        <dbReference type="Google" id="ProtNLM"/>
    </source>
</evidence>
<feature type="repeat" description="ANK" evidence="1">
    <location>
        <begin position="95"/>
        <end position="127"/>
    </location>
</feature>
<evidence type="ECO:0000256" key="1">
    <source>
        <dbReference type="PROSITE-ProRule" id="PRU00023"/>
    </source>
</evidence>
<protein>
    <recommendedName>
        <fullName evidence="5">NF-kappa-B inhibitor beta</fullName>
    </recommendedName>
</protein>
<gene>
    <name evidence="3" type="ORF">QTO34_010419</name>
</gene>
<dbReference type="Proteomes" id="UP001177744">
    <property type="component" value="Unassembled WGS sequence"/>
</dbReference>
<comment type="caution">
    <text evidence="3">The sequence shown here is derived from an EMBL/GenBank/DDBJ whole genome shotgun (WGS) entry which is preliminary data.</text>
</comment>
<dbReference type="GO" id="GO:0071222">
    <property type="term" value="P:cellular response to lipopolysaccharide"/>
    <property type="evidence" value="ECO:0007669"/>
    <property type="project" value="TreeGrafter"/>
</dbReference>
<feature type="region of interest" description="Disordered" evidence="2">
    <location>
        <begin position="200"/>
        <end position="230"/>
    </location>
</feature>
<evidence type="ECO:0000313" key="3">
    <source>
        <dbReference type="EMBL" id="KAK1330232.1"/>
    </source>
</evidence>
<dbReference type="InterPro" id="IPR002110">
    <property type="entry name" value="Ankyrin_rpt"/>
</dbReference>
<evidence type="ECO:0000313" key="4">
    <source>
        <dbReference type="Proteomes" id="UP001177744"/>
    </source>
</evidence>
<feature type="repeat" description="ANK" evidence="1">
    <location>
        <begin position="244"/>
        <end position="276"/>
    </location>
</feature>
<dbReference type="AlphaFoldDB" id="A0AA40HFG5"/>
<dbReference type="PROSITE" id="PS50297">
    <property type="entry name" value="ANK_REP_REGION"/>
    <property type="match status" value="3"/>
</dbReference>
<dbReference type="Pfam" id="PF00023">
    <property type="entry name" value="Ank"/>
    <property type="match status" value="1"/>
</dbReference>
<dbReference type="PROSITE" id="PS50088">
    <property type="entry name" value="ANK_REPEAT"/>
    <property type="match status" value="4"/>
</dbReference>
<dbReference type="PANTHER" id="PTHR47303">
    <property type="match status" value="1"/>
</dbReference>
<feature type="region of interest" description="Disordered" evidence="2">
    <location>
        <begin position="363"/>
        <end position="408"/>
    </location>
</feature>
<accession>A0AA40HFG5</accession>
<feature type="repeat" description="ANK" evidence="1">
    <location>
        <begin position="278"/>
        <end position="310"/>
    </location>
</feature>
<dbReference type="Gene3D" id="1.25.40.20">
    <property type="entry name" value="Ankyrin repeat-containing domain"/>
    <property type="match status" value="1"/>
</dbReference>
<dbReference type="PRINTS" id="PR01415">
    <property type="entry name" value="ANKYRIN"/>
</dbReference>
<name>A0AA40HFG5_CNENI</name>
<dbReference type="SUPFAM" id="SSF48403">
    <property type="entry name" value="Ankyrin repeat"/>
    <property type="match status" value="1"/>
</dbReference>
<proteinExistence type="predicted"/>
<sequence length="408" mass="42864">MDGSGGVLGNSLQGGSAGAPGRAQRLARGHGAPEAWRAMAGVACLGKAADADEWCDSGLGSLGPDAAPPGGPGLGAELGPGLSWAPLVFGYVTEDGDTALHLAVIHQHEPFLDFLLGFAAGTEYLDLQNDLGQTALHLAAILGEASTVEKLYTAGSGVHVAERGGHTALHLACRMGAHACAQVLLQPRPQHPREAPHIYLAQDPDRDTPGTDHTAVALNPKSDLEKEEDENEDWKLQLEAENYEGHTPLHVAVIHKDAEMVRLLWEAGADLNKLEPTCGRSPLHLAVEAQAADVLELLLKAGADPAARMYGGRTPLGSAMLRPNPVLARLLRAHGAPEPEDEDDSLSPAAAVATVTAGMRATGEATGLQLQQERRTQDEYDDIVVHSGRSTNWLPPTPASKPLPDDPI</sequence>
<dbReference type="PANTHER" id="PTHR47303:SF1">
    <property type="entry name" value="NF-KAPPA-B INHIBITOR BETA"/>
    <property type="match status" value="1"/>
</dbReference>
<feature type="region of interest" description="Disordered" evidence="2">
    <location>
        <begin position="1"/>
        <end position="30"/>
    </location>
</feature>
<feature type="compositionally biased region" description="Pro residues" evidence="2">
    <location>
        <begin position="395"/>
        <end position="408"/>
    </location>
</feature>
<dbReference type="SMART" id="SM00248">
    <property type="entry name" value="ANK"/>
    <property type="match status" value="6"/>
</dbReference>
<keyword evidence="1" id="KW-0040">ANK repeat</keyword>
<reference evidence="3" key="1">
    <citation type="submission" date="2023-06" db="EMBL/GenBank/DDBJ databases">
        <title>Reference genome for the Northern bat (Eptesicus nilssonii), a most northern bat species.</title>
        <authorList>
            <person name="Laine V.N."/>
            <person name="Pulliainen A.T."/>
            <person name="Lilley T.M."/>
        </authorList>
    </citation>
    <scope>NUCLEOTIDE SEQUENCE</scope>
    <source>
        <strain evidence="3">BLF_Eptnil</strain>
        <tissue evidence="3">Kidney</tissue>
    </source>
</reference>
<dbReference type="InterPro" id="IPR036770">
    <property type="entry name" value="Ankyrin_rpt-contain_sf"/>
</dbReference>
<feature type="repeat" description="ANK" evidence="1">
    <location>
        <begin position="131"/>
        <end position="163"/>
    </location>
</feature>
<keyword evidence="4" id="KW-1185">Reference proteome</keyword>
<organism evidence="3 4">
    <name type="scientific">Cnephaeus nilssonii</name>
    <name type="common">Northern bat</name>
    <name type="synonym">Eptesicus nilssonii</name>
    <dbReference type="NCBI Taxonomy" id="3371016"/>
    <lineage>
        <taxon>Eukaryota</taxon>
        <taxon>Metazoa</taxon>
        <taxon>Chordata</taxon>
        <taxon>Craniata</taxon>
        <taxon>Vertebrata</taxon>
        <taxon>Euteleostomi</taxon>
        <taxon>Mammalia</taxon>
        <taxon>Eutheria</taxon>
        <taxon>Laurasiatheria</taxon>
        <taxon>Chiroptera</taxon>
        <taxon>Yangochiroptera</taxon>
        <taxon>Vespertilionidae</taxon>
        <taxon>Cnephaeus</taxon>
    </lineage>
</organism>
<dbReference type="EMBL" id="JAULJE010000021">
    <property type="protein sequence ID" value="KAK1330232.1"/>
    <property type="molecule type" value="Genomic_DNA"/>
</dbReference>
<evidence type="ECO:0000256" key="2">
    <source>
        <dbReference type="SAM" id="MobiDB-lite"/>
    </source>
</evidence>